<keyword evidence="2" id="KW-1185">Reference proteome</keyword>
<gene>
    <name evidence="1" type="ORF">Syun_012013</name>
</gene>
<dbReference type="Proteomes" id="UP001420932">
    <property type="component" value="Unassembled WGS sequence"/>
</dbReference>
<accession>A0AAP0PEW0</accession>
<name>A0AAP0PEW0_9MAGN</name>
<evidence type="ECO:0000313" key="1">
    <source>
        <dbReference type="EMBL" id="KAK9142613.1"/>
    </source>
</evidence>
<evidence type="ECO:0000313" key="2">
    <source>
        <dbReference type="Proteomes" id="UP001420932"/>
    </source>
</evidence>
<proteinExistence type="predicted"/>
<sequence length="56" mass="6357">MPSLSLASSQVRDSSELRSAIEEGDVCFLFTDEKNYVFKHFKRGPLTQSLYGTKKN</sequence>
<dbReference type="AlphaFoldDB" id="A0AAP0PEW0"/>
<dbReference type="EMBL" id="JBBNAF010000005">
    <property type="protein sequence ID" value="KAK9142613.1"/>
    <property type="molecule type" value="Genomic_DNA"/>
</dbReference>
<comment type="caution">
    <text evidence="1">The sequence shown here is derived from an EMBL/GenBank/DDBJ whole genome shotgun (WGS) entry which is preliminary data.</text>
</comment>
<organism evidence="1 2">
    <name type="scientific">Stephania yunnanensis</name>
    <dbReference type="NCBI Taxonomy" id="152371"/>
    <lineage>
        <taxon>Eukaryota</taxon>
        <taxon>Viridiplantae</taxon>
        <taxon>Streptophyta</taxon>
        <taxon>Embryophyta</taxon>
        <taxon>Tracheophyta</taxon>
        <taxon>Spermatophyta</taxon>
        <taxon>Magnoliopsida</taxon>
        <taxon>Ranunculales</taxon>
        <taxon>Menispermaceae</taxon>
        <taxon>Menispermoideae</taxon>
        <taxon>Cissampelideae</taxon>
        <taxon>Stephania</taxon>
    </lineage>
</organism>
<protein>
    <submittedName>
        <fullName evidence="1">Uncharacterized protein</fullName>
    </submittedName>
</protein>
<reference evidence="1 2" key="1">
    <citation type="submission" date="2024-01" db="EMBL/GenBank/DDBJ databases">
        <title>Genome assemblies of Stephania.</title>
        <authorList>
            <person name="Yang L."/>
        </authorList>
    </citation>
    <scope>NUCLEOTIDE SEQUENCE [LARGE SCALE GENOMIC DNA]</scope>
    <source>
        <strain evidence="1">YNDBR</strain>
        <tissue evidence="1">Leaf</tissue>
    </source>
</reference>